<accession>A0ABZ2YE33</accession>
<dbReference type="InterPro" id="IPR036069">
    <property type="entry name" value="DUF34/NIF3_sf"/>
</dbReference>
<keyword evidence="5" id="KW-1185">Reference proteome</keyword>
<dbReference type="EMBL" id="CP121689">
    <property type="protein sequence ID" value="WZL76847.1"/>
    <property type="molecule type" value="Genomic_DNA"/>
</dbReference>
<dbReference type="PANTHER" id="PTHR13799:SF14">
    <property type="entry name" value="GTP CYCLOHYDROLASE 1 TYPE 2 HOMOLOG"/>
    <property type="match status" value="1"/>
</dbReference>
<dbReference type="InterPro" id="IPR015867">
    <property type="entry name" value="N-reg_PII/ATP_PRibTrfase_C"/>
</dbReference>
<proteinExistence type="inferred from homology"/>
<evidence type="ECO:0000313" key="5">
    <source>
        <dbReference type="Proteomes" id="UP001461341"/>
    </source>
</evidence>
<evidence type="ECO:0000256" key="3">
    <source>
        <dbReference type="PIRNR" id="PIRNR037489"/>
    </source>
</evidence>
<sequence length="374" mass="41970">MEPLFKVVAFLEELFPPEFSLENDPIGLLVKPVPLSQPIEKALVALELSPSLVQTVVKEGYGLLYLHHPPIWNPIKMLDAENPHVSMLLKLYQNGVTVLSHHTNLDCAPGGIADQWVELLELRGKKKPLFPSKTNKQYLKITTFVPQEHLDRVAKAAFQAGAGIIGNYSECSFYTEGTGTFTPQKGANPFIGKAGNHEKVRELRFEVRVEENLLTEVLHAIFVAHPYEEPAVDVYPLLPFARPDTGLGRLIELENPVSLKVISMKIERLINEKVLVQKPYSKKCENIAKIAILPGSGKSLLNSLHSEKVDLFISGDLSHHDIEELKIKNISFIQLPHGRGERIAMQSVTNLIRKQAMEKGLKVTFESENRYHDE</sequence>
<dbReference type="Pfam" id="PF01784">
    <property type="entry name" value="DUF34_NIF3"/>
    <property type="match status" value="1"/>
</dbReference>
<dbReference type="NCBIfam" id="TIGR00486">
    <property type="entry name" value="YbgI_SA1388"/>
    <property type="match status" value="1"/>
</dbReference>
<comment type="similarity">
    <text evidence="1 3">Belongs to the GTP cyclohydrolase I type 2/NIF3 family.</text>
</comment>
<evidence type="ECO:0000256" key="1">
    <source>
        <dbReference type="ARBA" id="ARBA00006964"/>
    </source>
</evidence>
<dbReference type="Gene3D" id="3.30.70.120">
    <property type="match status" value="1"/>
</dbReference>
<reference evidence="4 5" key="1">
    <citation type="submission" date="2023-03" db="EMBL/GenBank/DDBJ databases">
        <title>Novel Species.</title>
        <authorList>
            <person name="Ma S."/>
        </authorList>
    </citation>
    <scope>NUCLEOTIDE SEQUENCE [LARGE SCALE GENOMIC DNA]</scope>
    <source>
        <strain evidence="4 5">B11</strain>
    </source>
</reference>
<protein>
    <recommendedName>
        <fullName evidence="3">GTP cyclohydrolase 1 type 2 homolog</fullName>
    </recommendedName>
</protein>
<dbReference type="PIRSF" id="PIRSF037489">
    <property type="entry name" value="UCP037489_NIF3_YqfO"/>
    <property type="match status" value="1"/>
</dbReference>
<dbReference type="InterPro" id="IPR017221">
    <property type="entry name" value="DUF34/NIF3_bac"/>
</dbReference>
<gene>
    <name evidence="4" type="ORF">QBE54_03720</name>
</gene>
<dbReference type="Proteomes" id="UP001461341">
    <property type="component" value="Chromosome"/>
</dbReference>
<dbReference type="Gene3D" id="3.40.1390.30">
    <property type="entry name" value="NIF3 (NGG1p interacting factor 3)-like"/>
    <property type="match status" value="1"/>
</dbReference>
<organism evidence="4 5">
    <name type="scientific">Thermatribacter velox</name>
    <dbReference type="NCBI Taxonomy" id="3039681"/>
    <lineage>
        <taxon>Bacteria</taxon>
        <taxon>Pseudomonadati</taxon>
        <taxon>Atribacterota</taxon>
        <taxon>Atribacteria</taxon>
        <taxon>Atribacterales</taxon>
        <taxon>Thermatribacteraceae</taxon>
        <taxon>Thermatribacter</taxon>
    </lineage>
</organism>
<evidence type="ECO:0000313" key="4">
    <source>
        <dbReference type="EMBL" id="WZL76847.1"/>
    </source>
</evidence>
<dbReference type="RefSeq" id="WP_369019011.1">
    <property type="nucleotide sequence ID" value="NZ_CP121689.1"/>
</dbReference>
<keyword evidence="2 3" id="KW-0479">Metal-binding</keyword>
<dbReference type="SUPFAM" id="SSF102705">
    <property type="entry name" value="NIF3 (NGG1p interacting factor 3)-like"/>
    <property type="match status" value="1"/>
</dbReference>
<name>A0ABZ2YE33_9BACT</name>
<evidence type="ECO:0000256" key="2">
    <source>
        <dbReference type="ARBA" id="ARBA00022723"/>
    </source>
</evidence>
<dbReference type="InterPro" id="IPR002678">
    <property type="entry name" value="DUF34/NIF3"/>
</dbReference>
<dbReference type="PANTHER" id="PTHR13799">
    <property type="entry name" value="NGG1 INTERACTING FACTOR 3"/>
    <property type="match status" value="1"/>
</dbReference>